<dbReference type="PROSITE" id="PS51257">
    <property type="entry name" value="PROKAR_LIPOPROTEIN"/>
    <property type="match status" value="1"/>
</dbReference>
<name>A0ABX8LIW5_9BACT</name>
<keyword evidence="1" id="KW-0732">Signal</keyword>
<dbReference type="Proteomes" id="UP000683559">
    <property type="component" value="Chromosome"/>
</dbReference>
<keyword evidence="3" id="KW-1185">Reference proteome</keyword>
<feature type="signal peptide" evidence="1">
    <location>
        <begin position="1"/>
        <end position="19"/>
    </location>
</feature>
<reference evidence="2 3" key="1">
    <citation type="submission" date="2021-06" db="EMBL/GenBank/DDBJ databases">
        <title>Gemonas diversity in paddy soil.</title>
        <authorList>
            <person name="Liu G."/>
        </authorList>
    </citation>
    <scope>NUCLEOTIDE SEQUENCE [LARGE SCALE GENOMIC DNA]</scope>
    <source>
        <strain evidence="2 3">RG2</strain>
    </source>
</reference>
<organism evidence="2 3">
    <name type="scientific">Geomonas subterranea</name>
    <dbReference type="NCBI Taxonomy" id="2847989"/>
    <lineage>
        <taxon>Bacteria</taxon>
        <taxon>Pseudomonadati</taxon>
        <taxon>Thermodesulfobacteriota</taxon>
        <taxon>Desulfuromonadia</taxon>
        <taxon>Geobacterales</taxon>
        <taxon>Geobacteraceae</taxon>
        <taxon>Geomonas</taxon>
    </lineage>
</organism>
<evidence type="ECO:0008006" key="4">
    <source>
        <dbReference type="Google" id="ProtNLM"/>
    </source>
</evidence>
<dbReference type="RefSeq" id="WP_217288549.1">
    <property type="nucleotide sequence ID" value="NZ_CP077683.1"/>
</dbReference>
<gene>
    <name evidence="2" type="ORF">KP001_05490</name>
</gene>
<protein>
    <recommendedName>
        <fullName evidence="4">Lipoprotein</fullName>
    </recommendedName>
</protein>
<dbReference type="EMBL" id="CP077683">
    <property type="protein sequence ID" value="QXE91985.1"/>
    <property type="molecule type" value="Genomic_DNA"/>
</dbReference>
<sequence>MKREIIAAAAAFVAAGILAGCGGGASSGTDSAKIAGKVADGYLEKATVFMDKNNNYRLDAGEPNTQTDANGAYTLTVDPADVGKYPIIALAVKDVTIDQDTGHTVDLNYLLSLPKDSVSGAVSSNFISPLTTQVREMMETGNYTMTQAMDQLRLKLHLSQDTDMMGDYMAGRNTALHQTAQNMATLMGGQMGQVYQSGSDTVVDVNRYRGMMGAMFSNISSVRAATTNAEMTQLMTQMSSNLSNISVGQPFHNMSTYFGGMMGSGGMMGR</sequence>
<feature type="chain" id="PRO_5045737809" description="Lipoprotein" evidence="1">
    <location>
        <begin position="20"/>
        <end position="270"/>
    </location>
</feature>
<proteinExistence type="predicted"/>
<evidence type="ECO:0000313" key="2">
    <source>
        <dbReference type="EMBL" id="QXE91985.1"/>
    </source>
</evidence>
<evidence type="ECO:0000313" key="3">
    <source>
        <dbReference type="Proteomes" id="UP000683559"/>
    </source>
</evidence>
<accession>A0ABX8LIW5</accession>
<evidence type="ECO:0000256" key="1">
    <source>
        <dbReference type="SAM" id="SignalP"/>
    </source>
</evidence>